<dbReference type="EMBL" id="CP022685">
    <property type="protein sequence ID" value="ATL30559.1"/>
    <property type="molecule type" value="Genomic_DNA"/>
</dbReference>
<dbReference type="AlphaFoldDB" id="A0A291QFS0"/>
<evidence type="ECO:0000256" key="2">
    <source>
        <dbReference type="ARBA" id="ARBA00022553"/>
    </source>
</evidence>
<dbReference type="Pfam" id="PF00486">
    <property type="entry name" value="Trans_reg_C"/>
    <property type="match status" value="1"/>
</dbReference>
<dbReference type="Pfam" id="PF00072">
    <property type="entry name" value="Response_reg"/>
    <property type="match status" value="1"/>
</dbReference>
<name>A0A291QFS0_9ACTN</name>
<dbReference type="CDD" id="cd00383">
    <property type="entry name" value="trans_reg_C"/>
    <property type="match status" value="1"/>
</dbReference>
<evidence type="ECO:0000256" key="9">
    <source>
        <dbReference type="SAM" id="MobiDB-lite"/>
    </source>
</evidence>
<dbReference type="PROSITE" id="PS51755">
    <property type="entry name" value="OMPR_PHOB"/>
    <property type="match status" value="1"/>
</dbReference>
<feature type="domain" description="Response regulatory" evidence="10">
    <location>
        <begin position="22"/>
        <end position="136"/>
    </location>
</feature>
<evidence type="ECO:0000256" key="8">
    <source>
        <dbReference type="PROSITE-ProRule" id="PRU01091"/>
    </source>
</evidence>
<dbReference type="RefSeq" id="WP_098244846.1">
    <property type="nucleotide sequence ID" value="NZ_CP022685.1"/>
</dbReference>
<evidence type="ECO:0000259" key="11">
    <source>
        <dbReference type="PROSITE" id="PS51755"/>
    </source>
</evidence>
<dbReference type="GO" id="GO:0005829">
    <property type="term" value="C:cytosol"/>
    <property type="evidence" value="ECO:0007669"/>
    <property type="project" value="TreeGrafter"/>
</dbReference>
<dbReference type="InterPro" id="IPR011006">
    <property type="entry name" value="CheY-like_superfamily"/>
</dbReference>
<keyword evidence="6" id="KW-0804">Transcription</keyword>
<keyword evidence="4" id="KW-0805">Transcription regulation</keyword>
<dbReference type="GO" id="GO:0000156">
    <property type="term" value="F:phosphorelay response regulator activity"/>
    <property type="evidence" value="ECO:0007669"/>
    <property type="project" value="TreeGrafter"/>
</dbReference>
<dbReference type="InterPro" id="IPR001789">
    <property type="entry name" value="Sig_transdc_resp-reg_receiver"/>
</dbReference>
<feature type="region of interest" description="Disordered" evidence="9">
    <location>
        <begin position="1"/>
        <end position="21"/>
    </location>
</feature>
<dbReference type="CDD" id="cd17627">
    <property type="entry name" value="REC_OmpR_PrrA-like"/>
    <property type="match status" value="1"/>
</dbReference>
<dbReference type="InterPro" id="IPR001867">
    <property type="entry name" value="OmpR/PhoB-type_DNA-bd"/>
</dbReference>
<dbReference type="GO" id="GO:0032993">
    <property type="term" value="C:protein-DNA complex"/>
    <property type="evidence" value="ECO:0007669"/>
    <property type="project" value="TreeGrafter"/>
</dbReference>
<dbReference type="GO" id="GO:0000976">
    <property type="term" value="F:transcription cis-regulatory region binding"/>
    <property type="evidence" value="ECO:0007669"/>
    <property type="project" value="TreeGrafter"/>
</dbReference>
<proteinExistence type="predicted"/>
<dbReference type="InterPro" id="IPR016032">
    <property type="entry name" value="Sig_transdc_resp-reg_C-effctor"/>
</dbReference>
<accession>A0A291QFS0</accession>
<protein>
    <submittedName>
        <fullName evidence="12">Tricarboxylate transport transcriptional regulator TctD</fullName>
    </submittedName>
</protein>
<dbReference type="PROSITE" id="PS50110">
    <property type="entry name" value="RESPONSE_REGULATORY"/>
    <property type="match status" value="1"/>
</dbReference>
<evidence type="ECO:0000313" key="13">
    <source>
        <dbReference type="Proteomes" id="UP000221011"/>
    </source>
</evidence>
<organism evidence="12 13">
    <name type="scientific">Streptomyces formicae</name>
    <dbReference type="NCBI Taxonomy" id="1616117"/>
    <lineage>
        <taxon>Bacteria</taxon>
        <taxon>Bacillati</taxon>
        <taxon>Actinomycetota</taxon>
        <taxon>Actinomycetes</taxon>
        <taxon>Kitasatosporales</taxon>
        <taxon>Streptomycetaceae</taxon>
        <taxon>Streptomyces</taxon>
    </lineage>
</organism>
<evidence type="ECO:0000256" key="5">
    <source>
        <dbReference type="ARBA" id="ARBA00023125"/>
    </source>
</evidence>
<reference evidence="12 13" key="1">
    <citation type="submission" date="2017-08" db="EMBL/GenBank/DDBJ databases">
        <title>Complete Genome Sequence of Streptomyces formicae KY5, the formicamycin producer.</title>
        <authorList>
            <person name="Holmes N.A."/>
            <person name="Devine R."/>
            <person name="Qin Z."/>
            <person name="Seipke R.F."/>
            <person name="Wilkinson B."/>
            <person name="Hutchings M.I."/>
        </authorList>
    </citation>
    <scope>NUCLEOTIDE SEQUENCE [LARGE SCALE GENOMIC DNA]</scope>
    <source>
        <strain evidence="12 13">KY5</strain>
    </source>
</reference>
<dbReference type="KEGG" id="sfk:KY5_5541c"/>
<dbReference type="Gene3D" id="6.10.250.690">
    <property type="match status" value="1"/>
</dbReference>
<keyword evidence="5 8" id="KW-0238">DNA-binding</keyword>
<dbReference type="SMART" id="SM00448">
    <property type="entry name" value="REC"/>
    <property type="match status" value="1"/>
</dbReference>
<sequence>MSFTSAPGKGAPPGGAEPAPHKILVVDDDPEVRAAVEDALTIEGHRVRGAADGHRALLAVARWQPDLLVLDVLMPVMDGLAVCRQLRAAGDRTPVLVLTALDSVSERVDGLDAGADDYLVKPFALDELVARVRALLRRVTPEQPERDDDALSYGDLVLDPVSRTGRRGGRAVEFSRTEAALLELLLRNAGQVLPRDLIQRTVWGRDFGPDSNSLAVYVGYLRRKLESGGEARLVHTVHGVGYRLGTP</sequence>
<evidence type="ECO:0000256" key="3">
    <source>
        <dbReference type="ARBA" id="ARBA00023012"/>
    </source>
</evidence>
<comment type="subcellular location">
    <subcellularLocation>
        <location evidence="1">Cytoplasm</location>
    </subcellularLocation>
</comment>
<dbReference type="Gene3D" id="1.10.10.10">
    <property type="entry name" value="Winged helix-like DNA-binding domain superfamily/Winged helix DNA-binding domain"/>
    <property type="match status" value="1"/>
</dbReference>
<dbReference type="PANTHER" id="PTHR48111">
    <property type="entry name" value="REGULATOR OF RPOS"/>
    <property type="match status" value="1"/>
</dbReference>
<evidence type="ECO:0000256" key="6">
    <source>
        <dbReference type="ARBA" id="ARBA00023163"/>
    </source>
</evidence>
<evidence type="ECO:0000256" key="4">
    <source>
        <dbReference type="ARBA" id="ARBA00023015"/>
    </source>
</evidence>
<evidence type="ECO:0000256" key="1">
    <source>
        <dbReference type="ARBA" id="ARBA00004496"/>
    </source>
</evidence>
<keyword evidence="3" id="KW-0902">Two-component regulatory system</keyword>
<dbReference type="GO" id="GO:0006355">
    <property type="term" value="P:regulation of DNA-templated transcription"/>
    <property type="evidence" value="ECO:0007669"/>
    <property type="project" value="InterPro"/>
</dbReference>
<keyword evidence="13" id="KW-1185">Reference proteome</keyword>
<dbReference type="SUPFAM" id="SSF52172">
    <property type="entry name" value="CheY-like"/>
    <property type="match status" value="1"/>
</dbReference>
<dbReference type="InterPro" id="IPR036388">
    <property type="entry name" value="WH-like_DNA-bd_sf"/>
</dbReference>
<feature type="modified residue" description="4-aspartylphosphate" evidence="7">
    <location>
        <position position="71"/>
    </location>
</feature>
<feature type="DNA-binding region" description="OmpR/PhoB-type" evidence="8">
    <location>
        <begin position="148"/>
        <end position="246"/>
    </location>
</feature>
<dbReference type="PANTHER" id="PTHR48111:SF22">
    <property type="entry name" value="REGULATOR OF RPOS"/>
    <property type="match status" value="1"/>
</dbReference>
<evidence type="ECO:0000313" key="12">
    <source>
        <dbReference type="EMBL" id="ATL30559.1"/>
    </source>
</evidence>
<feature type="compositionally biased region" description="Low complexity" evidence="9">
    <location>
        <begin position="1"/>
        <end position="18"/>
    </location>
</feature>
<dbReference type="Proteomes" id="UP000221011">
    <property type="component" value="Chromosome"/>
</dbReference>
<gene>
    <name evidence="12" type="ORF">KY5_5541c</name>
</gene>
<dbReference type="SUPFAM" id="SSF46894">
    <property type="entry name" value="C-terminal effector domain of the bipartite response regulators"/>
    <property type="match status" value="1"/>
</dbReference>
<evidence type="ECO:0000256" key="7">
    <source>
        <dbReference type="PROSITE-ProRule" id="PRU00169"/>
    </source>
</evidence>
<evidence type="ECO:0000259" key="10">
    <source>
        <dbReference type="PROSITE" id="PS50110"/>
    </source>
</evidence>
<keyword evidence="2 7" id="KW-0597">Phosphoprotein</keyword>
<dbReference type="Gene3D" id="3.40.50.2300">
    <property type="match status" value="1"/>
</dbReference>
<feature type="domain" description="OmpR/PhoB-type" evidence="11">
    <location>
        <begin position="148"/>
        <end position="246"/>
    </location>
</feature>
<dbReference type="InterPro" id="IPR039420">
    <property type="entry name" value="WalR-like"/>
</dbReference>
<dbReference type="SMART" id="SM00862">
    <property type="entry name" value="Trans_reg_C"/>
    <property type="match status" value="1"/>
</dbReference>